<evidence type="ECO:0000256" key="1">
    <source>
        <dbReference type="SAM" id="MobiDB-lite"/>
    </source>
</evidence>
<evidence type="ECO:0000313" key="2">
    <source>
        <dbReference type="EMBL" id="KKK54411.1"/>
    </source>
</evidence>
<protein>
    <submittedName>
        <fullName evidence="2">Uncharacterized protein</fullName>
    </submittedName>
</protein>
<feature type="compositionally biased region" description="Low complexity" evidence="1">
    <location>
        <begin position="203"/>
        <end position="219"/>
    </location>
</feature>
<gene>
    <name evidence="2" type="ORF">LCGC14_3085020</name>
</gene>
<sequence length="272" mass="29005">MEVKASPTIQAPQELISFSAVLDNEIEAATVPSVVRGQKPSGVSAGFPISVLAGLARLKFQPIADATATAMEQGNVRFAKFVENKIRGKITVRARTEVHEFDQSIEPSDIRGYYENSVKLKAEAPEEREREALLGMRLYQALPGFPLVEALKRAGIANPLEAIMQRRGEDVSALLMEKQAEEALAQLAGGFNKQLQSSGLGQGVNPGNQFQPGQQQLQRPGERNVQQARSASQAGRPSVFPQGQGGLDILGSLLGTAPGGAQGLPSGQTVRP</sequence>
<dbReference type="AlphaFoldDB" id="A0A0F8Z2X2"/>
<comment type="caution">
    <text evidence="2">The sequence shown here is derived from an EMBL/GenBank/DDBJ whole genome shotgun (WGS) entry which is preliminary data.</text>
</comment>
<name>A0A0F8Z2X2_9ZZZZ</name>
<reference evidence="2" key="1">
    <citation type="journal article" date="2015" name="Nature">
        <title>Complex archaea that bridge the gap between prokaryotes and eukaryotes.</title>
        <authorList>
            <person name="Spang A."/>
            <person name="Saw J.H."/>
            <person name="Jorgensen S.L."/>
            <person name="Zaremba-Niedzwiedzka K."/>
            <person name="Martijn J."/>
            <person name="Lind A.E."/>
            <person name="van Eijk R."/>
            <person name="Schleper C."/>
            <person name="Guy L."/>
            <person name="Ettema T.J."/>
        </authorList>
    </citation>
    <scope>NUCLEOTIDE SEQUENCE</scope>
</reference>
<dbReference type="EMBL" id="LAZR01066007">
    <property type="protein sequence ID" value="KKK54411.1"/>
    <property type="molecule type" value="Genomic_DNA"/>
</dbReference>
<organism evidence="2">
    <name type="scientific">marine sediment metagenome</name>
    <dbReference type="NCBI Taxonomy" id="412755"/>
    <lineage>
        <taxon>unclassified sequences</taxon>
        <taxon>metagenomes</taxon>
        <taxon>ecological metagenomes</taxon>
    </lineage>
</organism>
<feature type="compositionally biased region" description="Polar residues" evidence="1">
    <location>
        <begin position="224"/>
        <end position="235"/>
    </location>
</feature>
<feature type="region of interest" description="Disordered" evidence="1">
    <location>
        <begin position="197"/>
        <end position="272"/>
    </location>
</feature>
<proteinExistence type="predicted"/>
<accession>A0A0F8Z2X2</accession>